<accession>A0A4Q7M2J9</accession>
<organism evidence="1 2">
    <name type="scientific">Xylanimonas ulmi</name>
    <dbReference type="NCBI Taxonomy" id="228973"/>
    <lineage>
        <taxon>Bacteria</taxon>
        <taxon>Bacillati</taxon>
        <taxon>Actinomycetota</taxon>
        <taxon>Actinomycetes</taxon>
        <taxon>Micrococcales</taxon>
        <taxon>Promicromonosporaceae</taxon>
        <taxon>Xylanimonas</taxon>
    </lineage>
</organism>
<dbReference type="EMBL" id="SGWX01000001">
    <property type="protein sequence ID" value="RZS61694.1"/>
    <property type="molecule type" value="Genomic_DNA"/>
</dbReference>
<protein>
    <submittedName>
        <fullName evidence="1">Uncharacterized protein</fullName>
    </submittedName>
</protein>
<comment type="caution">
    <text evidence="1">The sequence shown here is derived from an EMBL/GenBank/DDBJ whole genome shotgun (WGS) entry which is preliminary data.</text>
</comment>
<proteinExistence type="predicted"/>
<keyword evidence="2" id="KW-1185">Reference proteome</keyword>
<dbReference type="Proteomes" id="UP000293852">
    <property type="component" value="Unassembled WGS sequence"/>
</dbReference>
<dbReference type="RefSeq" id="WP_130414593.1">
    <property type="nucleotide sequence ID" value="NZ_SGWX01000001.1"/>
</dbReference>
<evidence type="ECO:0000313" key="2">
    <source>
        <dbReference type="Proteomes" id="UP000293852"/>
    </source>
</evidence>
<evidence type="ECO:0000313" key="1">
    <source>
        <dbReference type="EMBL" id="RZS61694.1"/>
    </source>
</evidence>
<name>A0A4Q7M2J9_9MICO</name>
<dbReference type="AlphaFoldDB" id="A0A4Q7M2J9"/>
<sequence>MSTFGRPAAAAVAPLIVSRHQDNDIILRWRQRDPDTGVETPVDLTGWTVTVTLSSPQGQEWTSWRALTDVGGVVHIGPTVTLLSDPVWASRPTGTYRVVAVSGGRTVVLADDQIRIV</sequence>
<gene>
    <name evidence="1" type="ORF">EV386_2004</name>
</gene>
<reference evidence="1 2" key="1">
    <citation type="submission" date="2019-02" db="EMBL/GenBank/DDBJ databases">
        <title>Sequencing the genomes of 1000 actinobacteria strains.</title>
        <authorList>
            <person name="Klenk H.-P."/>
        </authorList>
    </citation>
    <scope>NUCLEOTIDE SEQUENCE [LARGE SCALE GENOMIC DNA]</scope>
    <source>
        <strain evidence="1 2">DSM 16932</strain>
    </source>
</reference>